<evidence type="ECO:0000313" key="2">
    <source>
        <dbReference type="Proteomes" id="UP001322744"/>
    </source>
</evidence>
<reference evidence="1 2" key="1">
    <citation type="submission" date="2023-12" db="EMBL/GenBank/DDBJ databases">
        <authorList>
            <person name="Manesh M.J.H."/>
            <person name="Bing R.G."/>
            <person name="Willard D.J."/>
            <person name="Kelly R.M."/>
        </authorList>
    </citation>
    <scope>NUCLEOTIDE SEQUENCE [LARGE SCALE GENOMIC DNA]</scope>
    <source>
        <strain evidence="1 2">DSM 8977</strain>
    </source>
</reference>
<protein>
    <submittedName>
        <fullName evidence="1">Uncharacterized protein</fullName>
    </submittedName>
</protein>
<dbReference type="EMBL" id="CP139957">
    <property type="protein sequence ID" value="WPX08137.1"/>
    <property type="molecule type" value="Genomic_DNA"/>
</dbReference>
<sequence length="188" mass="22154">MKRDEFLKLYPLPQDREDMNVYLKDSLTEYVYVGAIPNNLIKLNRISLINMPADYSMRLVDMWEYATRSQFEETLKNREKIIEEAIKKSQIAQHIVDKISYEADVMCIPNFVRIDGAEEIYDYKIFVRFFFPVEVMLLEWKGNYSRKLFIFVNDGVFIAKYPPYNLKSVSPLGFTGIQAYEQAIVVSQ</sequence>
<name>A0ABZ0TY46_9FIRM</name>
<proteinExistence type="predicted"/>
<evidence type="ECO:0000313" key="1">
    <source>
        <dbReference type="EMBL" id="WPX08137.1"/>
    </source>
</evidence>
<dbReference type="RefSeq" id="WP_045175442.1">
    <property type="nucleotide sequence ID" value="NZ_CP139957.1"/>
</dbReference>
<accession>A0ABZ0TY46</accession>
<gene>
    <name evidence="1" type="ORF">SOJ16_002001</name>
</gene>
<keyword evidence="2" id="KW-1185">Reference proteome</keyword>
<dbReference type="Proteomes" id="UP001322744">
    <property type="component" value="Chromosome"/>
</dbReference>
<organism evidence="1 2">
    <name type="scientific">Anaerocellum danielii</name>
    <dbReference type="NCBI Taxonomy" id="1387557"/>
    <lineage>
        <taxon>Bacteria</taxon>
        <taxon>Bacillati</taxon>
        <taxon>Bacillota</taxon>
        <taxon>Bacillota incertae sedis</taxon>
        <taxon>Caldicellulosiruptorales</taxon>
        <taxon>Caldicellulosiruptoraceae</taxon>
        <taxon>Anaerocellum</taxon>
    </lineage>
</organism>